<dbReference type="Gene3D" id="1.10.760.10">
    <property type="entry name" value="Cytochrome c-like domain"/>
    <property type="match status" value="1"/>
</dbReference>
<dbReference type="EMBL" id="JADKIO010000002">
    <property type="protein sequence ID" value="MBK9794923.1"/>
    <property type="molecule type" value="Genomic_DNA"/>
</dbReference>
<reference evidence="9" key="1">
    <citation type="submission" date="2020-10" db="EMBL/GenBank/DDBJ databases">
        <title>Connecting structure to function with the recovery of over 1000 high-quality activated sludge metagenome-assembled genomes encoding full-length rRNA genes using long-read sequencing.</title>
        <authorList>
            <person name="Singleton C.M."/>
            <person name="Petriglieri F."/>
            <person name="Kristensen J.M."/>
            <person name="Kirkegaard R.H."/>
            <person name="Michaelsen T.Y."/>
            <person name="Andersen M.H."/>
            <person name="Karst S.M."/>
            <person name="Dueholm M.S."/>
            <person name="Nielsen P.H."/>
            <person name="Albertsen M."/>
        </authorList>
    </citation>
    <scope>NUCLEOTIDE SEQUENCE</scope>
    <source>
        <strain evidence="9">Skiv_18-Q3-R9-52_MAXAC.067</strain>
    </source>
</reference>
<evidence type="ECO:0000259" key="8">
    <source>
        <dbReference type="PROSITE" id="PS51007"/>
    </source>
</evidence>
<keyword evidence="5 6" id="KW-0408">Iron</keyword>
<dbReference type="Proteomes" id="UP000886657">
    <property type="component" value="Unassembled WGS sequence"/>
</dbReference>
<keyword evidence="2 6" id="KW-0349">Heme</keyword>
<sequence length="573" mass="62747">MRHGTWATLLLMSGLTVSGLGLCAQALPGKPAKVAKVAKAATVAGLPPEKALALGERMYREGILPSGEPLVSALGGATAVAGTAFSCSSCHLRGGLGSSEGGLVTLPTNGFKLAQPRYWKYPNLLPEERKGLRVEAKPVRPPYTDATLARAIRTGVDAGGRAMNPAMPKYNFKDADMAILIHYLWSLSAKVSPGADDTTLRFATVVTEEVSAQDQEAMLVPLNNYVARHNTHAGGMGNRMYMSIPGKEMAGAYRRMELSVWRLKGPADTWDQQLREHLAKEPVFALLGGLTYGEWQPIHTFCEQHRLPCLFPLTDLPVLSESDWYTQYFSKGYYQEGQAAARYLQAQDPVPTRVLQLVQAGPEGRALAAGFRETWQEAGQGAVKELQLKPGETLSAASLQAMLAQEQATVVLLWTGSDAFAALEGLAGQPGRPGQVFLSGRLLGAKVFEQPESIRAFTWVTWPYRDPRDEPAVSRYANALMKGLTTHRPETRISTRTYALLQILQLALVDMDRNLYRDNLLDRVGMQRDQVLPDYLQLSFSAGHRYASKGCYVMQLGPGPAPKLIRKSEWVIH</sequence>
<dbReference type="SUPFAM" id="SSF46626">
    <property type="entry name" value="Cytochrome c"/>
    <property type="match status" value="1"/>
</dbReference>
<feature type="domain" description="Cytochrome c" evidence="8">
    <location>
        <begin position="62"/>
        <end position="188"/>
    </location>
</feature>
<feature type="signal peptide" evidence="7">
    <location>
        <begin position="1"/>
        <end position="26"/>
    </location>
</feature>
<evidence type="ECO:0000256" key="3">
    <source>
        <dbReference type="ARBA" id="ARBA00022723"/>
    </source>
</evidence>
<dbReference type="PROSITE" id="PS51007">
    <property type="entry name" value="CYTC"/>
    <property type="match status" value="1"/>
</dbReference>
<evidence type="ECO:0000256" key="1">
    <source>
        <dbReference type="ARBA" id="ARBA00010062"/>
    </source>
</evidence>
<evidence type="ECO:0000313" key="10">
    <source>
        <dbReference type="Proteomes" id="UP000886657"/>
    </source>
</evidence>
<keyword evidence="3 6" id="KW-0479">Metal-binding</keyword>
<evidence type="ECO:0000256" key="4">
    <source>
        <dbReference type="ARBA" id="ARBA00022729"/>
    </source>
</evidence>
<dbReference type="InterPro" id="IPR036909">
    <property type="entry name" value="Cyt_c-like_dom_sf"/>
</dbReference>
<evidence type="ECO:0000256" key="5">
    <source>
        <dbReference type="ARBA" id="ARBA00023004"/>
    </source>
</evidence>
<comment type="similarity">
    <text evidence="1">Belongs to the leucine-binding protein family.</text>
</comment>
<dbReference type="GO" id="GO:0020037">
    <property type="term" value="F:heme binding"/>
    <property type="evidence" value="ECO:0007669"/>
    <property type="project" value="InterPro"/>
</dbReference>
<dbReference type="InterPro" id="IPR028082">
    <property type="entry name" value="Peripla_BP_I"/>
</dbReference>
<proteinExistence type="inferred from homology"/>
<keyword evidence="4 7" id="KW-0732">Signal</keyword>
<dbReference type="PANTHER" id="PTHR47235:SF1">
    <property type="entry name" value="BLR6548 PROTEIN"/>
    <property type="match status" value="1"/>
</dbReference>
<evidence type="ECO:0000256" key="7">
    <source>
        <dbReference type="SAM" id="SignalP"/>
    </source>
</evidence>
<dbReference type="GO" id="GO:0009055">
    <property type="term" value="F:electron transfer activity"/>
    <property type="evidence" value="ECO:0007669"/>
    <property type="project" value="InterPro"/>
</dbReference>
<gene>
    <name evidence="9" type="ORF">IPP58_00210</name>
</gene>
<evidence type="ECO:0000256" key="2">
    <source>
        <dbReference type="ARBA" id="ARBA00022617"/>
    </source>
</evidence>
<evidence type="ECO:0000313" key="9">
    <source>
        <dbReference type="EMBL" id="MBK9794923.1"/>
    </source>
</evidence>
<accession>A0A9D7SET2</accession>
<dbReference type="Pfam" id="PF00034">
    <property type="entry name" value="Cytochrom_C"/>
    <property type="match status" value="1"/>
</dbReference>
<protein>
    <submittedName>
        <fullName evidence="9">ABC transporter substrate-binding protein</fullName>
    </submittedName>
</protein>
<dbReference type="SUPFAM" id="SSF53822">
    <property type="entry name" value="Periplasmic binding protein-like I"/>
    <property type="match status" value="1"/>
</dbReference>
<organism evidence="9 10">
    <name type="scientific">Candidatus Geothrix skivensis</name>
    <dbReference type="NCBI Taxonomy" id="2954439"/>
    <lineage>
        <taxon>Bacteria</taxon>
        <taxon>Pseudomonadati</taxon>
        <taxon>Acidobacteriota</taxon>
        <taxon>Holophagae</taxon>
        <taxon>Holophagales</taxon>
        <taxon>Holophagaceae</taxon>
        <taxon>Geothrix</taxon>
    </lineage>
</organism>
<dbReference type="InterPro" id="IPR009056">
    <property type="entry name" value="Cyt_c-like_dom"/>
</dbReference>
<dbReference type="AlphaFoldDB" id="A0A9D7SET2"/>
<evidence type="ECO:0000256" key="6">
    <source>
        <dbReference type="PROSITE-ProRule" id="PRU00433"/>
    </source>
</evidence>
<name>A0A9D7SET2_9BACT</name>
<dbReference type="PANTHER" id="PTHR47235">
    <property type="entry name" value="BLR6548 PROTEIN"/>
    <property type="match status" value="1"/>
</dbReference>
<dbReference type="Gene3D" id="3.40.50.2300">
    <property type="match status" value="2"/>
</dbReference>
<dbReference type="GO" id="GO:0046872">
    <property type="term" value="F:metal ion binding"/>
    <property type="evidence" value="ECO:0007669"/>
    <property type="project" value="UniProtKB-KW"/>
</dbReference>
<comment type="caution">
    <text evidence="9">The sequence shown here is derived from an EMBL/GenBank/DDBJ whole genome shotgun (WGS) entry which is preliminary data.</text>
</comment>
<dbReference type="Pfam" id="PF13458">
    <property type="entry name" value="Peripla_BP_6"/>
    <property type="match status" value="1"/>
</dbReference>
<feature type="chain" id="PRO_5039250118" evidence="7">
    <location>
        <begin position="27"/>
        <end position="573"/>
    </location>
</feature>
<dbReference type="InterPro" id="IPR028081">
    <property type="entry name" value="Leu-bd"/>
</dbReference>